<keyword evidence="2" id="KW-0694">RNA-binding</keyword>
<organism evidence="5 6">
    <name type="scientific">Hypsibius exemplaris</name>
    <name type="common">Freshwater tardigrade</name>
    <dbReference type="NCBI Taxonomy" id="2072580"/>
    <lineage>
        <taxon>Eukaryota</taxon>
        <taxon>Metazoa</taxon>
        <taxon>Ecdysozoa</taxon>
        <taxon>Tardigrada</taxon>
        <taxon>Eutardigrada</taxon>
        <taxon>Parachela</taxon>
        <taxon>Hypsibioidea</taxon>
        <taxon>Hypsibiidae</taxon>
        <taxon>Hypsibius</taxon>
    </lineage>
</organism>
<dbReference type="Proteomes" id="UP000192578">
    <property type="component" value="Unassembled WGS sequence"/>
</dbReference>
<dbReference type="InterPro" id="IPR016194">
    <property type="entry name" value="SPOC-like_C_dom_sf"/>
</dbReference>
<dbReference type="Gene3D" id="2.40.290.10">
    <property type="match status" value="1"/>
</dbReference>
<dbReference type="PROSITE" id="PS50917">
    <property type="entry name" value="SPOC"/>
    <property type="match status" value="1"/>
</dbReference>
<keyword evidence="3" id="KW-0539">Nucleus</keyword>
<dbReference type="OrthoDB" id="6407164at2759"/>
<evidence type="ECO:0000256" key="3">
    <source>
        <dbReference type="ARBA" id="ARBA00023242"/>
    </source>
</evidence>
<proteinExistence type="predicted"/>
<comment type="caution">
    <text evidence="5">The sequence shown here is derived from an EMBL/GenBank/DDBJ whole genome shotgun (WGS) entry which is preliminary data.</text>
</comment>
<sequence>MVQEQTCCIMLACAVGTTADQSDKAQQTEKLRDGFVTYLQQKQAAGIVNVNDNPTIHFNSSCVPTV</sequence>
<gene>
    <name evidence="5" type="ORF">BV898_11021</name>
</gene>
<protein>
    <recommendedName>
        <fullName evidence="4">SPOC domain-containing protein</fullName>
    </recommendedName>
</protein>
<evidence type="ECO:0000313" key="6">
    <source>
        <dbReference type="Proteomes" id="UP000192578"/>
    </source>
</evidence>
<dbReference type="InterPro" id="IPR010912">
    <property type="entry name" value="SPOC_met"/>
</dbReference>
<comment type="subcellular location">
    <subcellularLocation>
        <location evidence="1">Nucleus</location>
    </subcellularLocation>
</comment>
<keyword evidence="6" id="KW-1185">Reference proteome</keyword>
<dbReference type="GO" id="GO:0003723">
    <property type="term" value="F:RNA binding"/>
    <property type="evidence" value="ECO:0007669"/>
    <property type="project" value="UniProtKB-KW"/>
</dbReference>
<dbReference type="SUPFAM" id="SSF100939">
    <property type="entry name" value="SPOC domain-like"/>
    <property type="match status" value="1"/>
</dbReference>
<accession>A0A1W0WHU8</accession>
<evidence type="ECO:0000313" key="5">
    <source>
        <dbReference type="EMBL" id="OQV14757.1"/>
    </source>
</evidence>
<evidence type="ECO:0000256" key="1">
    <source>
        <dbReference type="ARBA" id="ARBA00004123"/>
    </source>
</evidence>
<dbReference type="AlphaFoldDB" id="A0A1W0WHU8"/>
<reference evidence="6" key="1">
    <citation type="submission" date="2017-01" db="EMBL/GenBank/DDBJ databases">
        <title>Comparative genomics of anhydrobiosis in the tardigrade Hypsibius dujardini.</title>
        <authorList>
            <person name="Yoshida Y."/>
            <person name="Koutsovoulos G."/>
            <person name="Laetsch D."/>
            <person name="Stevens L."/>
            <person name="Kumar S."/>
            <person name="Horikawa D."/>
            <person name="Ishino K."/>
            <person name="Komine S."/>
            <person name="Tomita M."/>
            <person name="Blaxter M."/>
            <person name="Arakawa K."/>
        </authorList>
    </citation>
    <scope>NUCLEOTIDE SEQUENCE [LARGE SCALE GENOMIC DNA]</scope>
    <source>
        <strain evidence="6">Z151</strain>
    </source>
</reference>
<evidence type="ECO:0000256" key="2">
    <source>
        <dbReference type="ARBA" id="ARBA00022884"/>
    </source>
</evidence>
<dbReference type="EMBL" id="MTYJ01000099">
    <property type="protein sequence ID" value="OQV14757.1"/>
    <property type="molecule type" value="Genomic_DNA"/>
</dbReference>
<name>A0A1W0WHU8_HYPEX</name>
<evidence type="ECO:0000259" key="4">
    <source>
        <dbReference type="PROSITE" id="PS50917"/>
    </source>
</evidence>
<feature type="domain" description="SPOC" evidence="4">
    <location>
        <begin position="1"/>
        <end position="66"/>
    </location>
</feature>
<dbReference type="GO" id="GO:0005634">
    <property type="term" value="C:nucleus"/>
    <property type="evidence" value="ECO:0007669"/>
    <property type="project" value="UniProtKB-SubCell"/>
</dbReference>